<organism evidence="1">
    <name type="scientific">Sesamum latifolium</name>
    <dbReference type="NCBI Taxonomy" id="2727402"/>
    <lineage>
        <taxon>Eukaryota</taxon>
        <taxon>Viridiplantae</taxon>
        <taxon>Streptophyta</taxon>
        <taxon>Embryophyta</taxon>
        <taxon>Tracheophyta</taxon>
        <taxon>Spermatophyta</taxon>
        <taxon>Magnoliopsida</taxon>
        <taxon>eudicotyledons</taxon>
        <taxon>Gunneridae</taxon>
        <taxon>Pentapetalae</taxon>
        <taxon>asterids</taxon>
        <taxon>lamiids</taxon>
        <taxon>Lamiales</taxon>
        <taxon>Pedaliaceae</taxon>
        <taxon>Sesamum</taxon>
    </lineage>
</organism>
<reference evidence="1" key="1">
    <citation type="submission" date="2020-06" db="EMBL/GenBank/DDBJ databases">
        <authorList>
            <person name="Li T."/>
            <person name="Hu X."/>
            <person name="Zhang T."/>
            <person name="Song X."/>
            <person name="Zhang H."/>
            <person name="Dai N."/>
            <person name="Sheng W."/>
            <person name="Hou X."/>
            <person name="Wei L."/>
        </authorList>
    </citation>
    <scope>NUCLEOTIDE SEQUENCE</scope>
    <source>
        <strain evidence="1">KEN1</strain>
        <tissue evidence="1">Leaf</tissue>
    </source>
</reference>
<accession>A0AAW2WVJ4</accession>
<gene>
    <name evidence="1" type="ORF">Slati_2134700</name>
</gene>
<protein>
    <recommendedName>
        <fullName evidence="2">Transposase</fullName>
    </recommendedName>
</protein>
<reference evidence="1" key="2">
    <citation type="journal article" date="2024" name="Plant">
        <title>Genomic evolution and insights into agronomic trait innovations of Sesamum species.</title>
        <authorList>
            <person name="Miao H."/>
            <person name="Wang L."/>
            <person name="Qu L."/>
            <person name="Liu H."/>
            <person name="Sun Y."/>
            <person name="Le M."/>
            <person name="Wang Q."/>
            <person name="Wei S."/>
            <person name="Zheng Y."/>
            <person name="Lin W."/>
            <person name="Duan Y."/>
            <person name="Cao H."/>
            <person name="Xiong S."/>
            <person name="Wang X."/>
            <person name="Wei L."/>
            <person name="Li C."/>
            <person name="Ma Q."/>
            <person name="Ju M."/>
            <person name="Zhao R."/>
            <person name="Li G."/>
            <person name="Mu C."/>
            <person name="Tian Q."/>
            <person name="Mei H."/>
            <person name="Zhang T."/>
            <person name="Gao T."/>
            <person name="Zhang H."/>
        </authorList>
    </citation>
    <scope>NUCLEOTIDE SEQUENCE</scope>
    <source>
        <strain evidence="1">KEN1</strain>
    </source>
</reference>
<evidence type="ECO:0008006" key="2">
    <source>
        <dbReference type="Google" id="ProtNLM"/>
    </source>
</evidence>
<comment type="caution">
    <text evidence="1">The sequence shown here is derived from an EMBL/GenBank/DDBJ whole genome shotgun (WGS) entry which is preliminary data.</text>
</comment>
<proteinExistence type="predicted"/>
<sequence>MIRDLGLPIEKIHACKNGCMLYWKEDIDMEYCKFCDDPRYKPTRNRKIPAGMCMNFEYMFLVMVILGPSNPKRLIDVYLKPLIDELLQLWHVGVRMHDHATNHEFMMRVALMWTVNDLPAYRMASGWSTAGIMGLPVCMDDTRAFHLQHQMKTYYFDCHRQFRPQDHLYRRNKKKPSQKIITKGILQGLG</sequence>
<dbReference type="PANTHER" id="PTHR10775">
    <property type="entry name" value="OS08G0208400 PROTEIN"/>
    <property type="match status" value="1"/>
</dbReference>
<dbReference type="EMBL" id="JACGWN010000007">
    <property type="protein sequence ID" value="KAL0444120.1"/>
    <property type="molecule type" value="Genomic_DNA"/>
</dbReference>
<evidence type="ECO:0000313" key="1">
    <source>
        <dbReference type="EMBL" id="KAL0444120.1"/>
    </source>
</evidence>
<dbReference type="PANTHER" id="PTHR10775:SF193">
    <property type="entry name" value="DUF4216 DOMAIN-CONTAINING PROTEIN"/>
    <property type="match status" value="1"/>
</dbReference>
<name>A0AAW2WVJ4_9LAMI</name>
<dbReference type="InterPro" id="IPR004242">
    <property type="entry name" value="Transposase_21"/>
</dbReference>
<dbReference type="Pfam" id="PF02992">
    <property type="entry name" value="Transposase_21"/>
    <property type="match status" value="1"/>
</dbReference>
<dbReference type="AlphaFoldDB" id="A0AAW2WVJ4"/>